<protein>
    <recommendedName>
        <fullName evidence="2">VQ domain-containing protein</fullName>
    </recommendedName>
</protein>
<dbReference type="Pfam" id="PF05678">
    <property type="entry name" value="VQ"/>
    <property type="match status" value="1"/>
</dbReference>
<dbReference type="PANTHER" id="PTHR33143">
    <property type="entry name" value="F16F4.1 PROTEIN-RELATED"/>
    <property type="match status" value="1"/>
</dbReference>
<comment type="caution">
    <text evidence="3">The sequence shown here is derived from an EMBL/GenBank/DDBJ whole genome shotgun (WGS) entry which is preliminary data.</text>
</comment>
<feature type="compositionally biased region" description="Basic and acidic residues" evidence="1">
    <location>
        <begin position="24"/>
        <end position="41"/>
    </location>
</feature>
<evidence type="ECO:0000259" key="2">
    <source>
        <dbReference type="Pfam" id="PF05678"/>
    </source>
</evidence>
<organism evidence="3 4">
    <name type="scientific">Vanilla planifolia</name>
    <name type="common">Vanilla</name>
    <dbReference type="NCBI Taxonomy" id="51239"/>
    <lineage>
        <taxon>Eukaryota</taxon>
        <taxon>Viridiplantae</taxon>
        <taxon>Streptophyta</taxon>
        <taxon>Embryophyta</taxon>
        <taxon>Tracheophyta</taxon>
        <taxon>Spermatophyta</taxon>
        <taxon>Magnoliopsida</taxon>
        <taxon>Liliopsida</taxon>
        <taxon>Asparagales</taxon>
        <taxon>Orchidaceae</taxon>
        <taxon>Vanilloideae</taxon>
        <taxon>Vanilleae</taxon>
        <taxon>Vanilla</taxon>
    </lineage>
</organism>
<feature type="region of interest" description="Disordered" evidence="1">
    <location>
        <begin position="1"/>
        <end position="43"/>
    </location>
</feature>
<dbReference type="AlphaFoldDB" id="A0A835VHF7"/>
<evidence type="ECO:0000313" key="4">
    <source>
        <dbReference type="Proteomes" id="UP000639772"/>
    </source>
</evidence>
<reference evidence="3 4" key="1">
    <citation type="journal article" date="2020" name="Nat. Food">
        <title>A phased Vanilla planifolia genome enables genetic improvement of flavour and production.</title>
        <authorList>
            <person name="Hasing T."/>
            <person name="Tang H."/>
            <person name="Brym M."/>
            <person name="Khazi F."/>
            <person name="Huang T."/>
            <person name="Chambers A.H."/>
        </authorList>
    </citation>
    <scope>NUCLEOTIDE SEQUENCE [LARGE SCALE GENOMIC DNA]</scope>
    <source>
        <tissue evidence="3">Leaf</tissue>
    </source>
</reference>
<feature type="compositionally biased region" description="Low complexity" evidence="1">
    <location>
        <begin position="1"/>
        <end position="19"/>
    </location>
</feature>
<dbReference type="PANTHER" id="PTHR33143:SF6">
    <property type="entry name" value="OS08G0102900 PROTEIN"/>
    <property type="match status" value="1"/>
</dbReference>
<name>A0A835VHF7_VANPL</name>
<gene>
    <name evidence="3" type="ORF">HPP92_000841</name>
</gene>
<dbReference type="GO" id="GO:0005634">
    <property type="term" value="C:nucleus"/>
    <property type="evidence" value="ECO:0007669"/>
    <property type="project" value="TreeGrafter"/>
</dbReference>
<sequence length="114" mass="12221">MPPSSSSSPPSKVLSSSSPTRLRVAKEPWKPRKPSPADRRSPVIVHVEPPRVIHAEPQEFMTLVQLLTGKPAPATGVASVGTSPAATVFIRSVPDINVAYVADDEEEESGFCNY</sequence>
<dbReference type="InterPro" id="IPR008889">
    <property type="entry name" value="VQ"/>
</dbReference>
<evidence type="ECO:0000313" key="3">
    <source>
        <dbReference type="EMBL" id="KAG0500769.1"/>
    </source>
</evidence>
<feature type="domain" description="VQ" evidence="2">
    <location>
        <begin position="49"/>
        <end position="73"/>
    </location>
</feature>
<proteinExistence type="predicted"/>
<evidence type="ECO:0000256" key="1">
    <source>
        <dbReference type="SAM" id="MobiDB-lite"/>
    </source>
</evidence>
<dbReference type="InterPro" id="IPR039607">
    <property type="entry name" value="VQ_8/17/18/20/21/25"/>
</dbReference>
<dbReference type="Proteomes" id="UP000639772">
    <property type="component" value="Chromosome 1"/>
</dbReference>
<dbReference type="OrthoDB" id="1518325at2759"/>
<dbReference type="EMBL" id="JADCNM010000001">
    <property type="protein sequence ID" value="KAG0500769.1"/>
    <property type="molecule type" value="Genomic_DNA"/>
</dbReference>
<accession>A0A835VHF7</accession>